<evidence type="ECO:0000256" key="5">
    <source>
        <dbReference type="ARBA" id="ARBA00022840"/>
    </source>
</evidence>
<dbReference type="GO" id="GO:0016887">
    <property type="term" value="F:ATP hydrolysis activity"/>
    <property type="evidence" value="ECO:0007669"/>
    <property type="project" value="InterPro"/>
</dbReference>
<keyword evidence="7" id="KW-0406">Ion transport</keyword>
<dbReference type="InterPro" id="IPR003439">
    <property type="entry name" value="ABC_transporter-like_ATP-bd"/>
</dbReference>
<dbReference type="InterPro" id="IPR008995">
    <property type="entry name" value="Mo/tungstate-bd_C_term_dom"/>
</dbReference>
<dbReference type="Pfam" id="PF00005">
    <property type="entry name" value="ABC_tran"/>
    <property type="match status" value="1"/>
</dbReference>
<dbReference type="CDD" id="cd03259">
    <property type="entry name" value="ABC_Carb_Solutes_like"/>
    <property type="match status" value="1"/>
</dbReference>
<keyword evidence="15" id="KW-1185">Reference proteome</keyword>
<comment type="catalytic activity">
    <reaction evidence="9">
        <text>a quaternary ammonium(out) + ATP + H2O = a quaternary ammonium(in) + ADP + phosphate + H(+)</text>
        <dbReference type="Rhea" id="RHEA:11036"/>
        <dbReference type="ChEBI" id="CHEBI:15377"/>
        <dbReference type="ChEBI" id="CHEBI:15378"/>
        <dbReference type="ChEBI" id="CHEBI:30616"/>
        <dbReference type="ChEBI" id="CHEBI:35267"/>
        <dbReference type="ChEBI" id="CHEBI:43474"/>
        <dbReference type="ChEBI" id="CHEBI:456216"/>
        <dbReference type="EC" id="7.6.2.9"/>
    </reaction>
</comment>
<dbReference type="InterPro" id="IPR017871">
    <property type="entry name" value="ABC_transporter-like_CS"/>
</dbReference>
<comment type="caution">
    <text evidence="14">The sequence shown here is derived from an EMBL/GenBank/DDBJ whole genome shotgun (WGS) entry which is preliminary data.</text>
</comment>
<sequence length="346" mass="38315">MLNTKLQVKQLSKQFGNVHALRDITVDVKEGDMLAVLGESGCGKTTLLRSIAGFEDPDHGEIKIDGEVVFDAKTNVAPDKRKIGYVPQEGMLFPHLTVKQNIAFGLTRKERKSNRVQEMLALVNMQGYENRMPNELSGGQQQRIALARALAPNPKLVLLDEPFSALDAGLRTTLRAEVKRMLKRVNATSIFVTHDQEEALSMADSTMILVEGRNIQVGTPTTIYYYPNCKKIADFVGDAVYLDGHIEGDHFKGSMGHLEINEVPQSEGSEAKVMIRPEQLEISNDEHGIEATVQDTDFFGHDSLIYLDIKGIGRVKTRILGACQYEVGDKVHVKINGKAQVIETTV</sequence>
<dbReference type="Proteomes" id="UP000242712">
    <property type="component" value="Unassembled WGS sequence"/>
</dbReference>
<keyword evidence="5 14" id="KW-0067">ATP-binding</keyword>
<keyword evidence="1" id="KW-0813">Transport</keyword>
<accession>A0A2K4FAW8</accession>
<dbReference type="InterPro" id="IPR050093">
    <property type="entry name" value="ABC_SmlMolc_Importer"/>
</dbReference>
<evidence type="ECO:0000256" key="4">
    <source>
        <dbReference type="ARBA" id="ARBA00022741"/>
    </source>
</evidence>
<evidence type="ECO:0000256" key="1">
    <source>
        <dbReference type="ARBA" id="ARBA00022448"/>
    </source>
</evidence>
<dbReference type="EMBL" id="PPPX01000016">
    <property type="protein sequence ID" value="POA08426.1"/>
    <property type="molecule type" value="Genomic_DNA"/>
</dbReference>
<evidence type="ECO:0000256" key="11">
    <source>
        <dbReference type="ARBA" id="ARBA00066388"/>
    </source>
</evidence>
<dbReference type="Pfam" id="PF08402">
    <property type="entry name" value="TOBE_2"/>
    <property type="match status" value="1"/>
</dbReference>
<dbReference type="PANTHER" id="PTHR42781:SF4">
    <property type="entry name" value="SPERMIDINE_PUTRESCINE IMPORT ATP-BINDING PROTEIN POTA"/>
    <property type="match status" value="1"/>
</dbReference>
<evidence type="ECO:0000256" key="3">
    <source>
        <dbReference type="ARBA" id="ARBA00022496"/>
    </source>
</evidence>
<keyword evidence="2" id="KW-1003">Cell membrane</keyword>
<dbReference type="PROSITE" id="PS50893">
    <property type="entry name" value="ABC_TRANSPORTER_2"/>
    <property type="match status" value="1"/>
</dbReference>
<keyword evidence="3" id="KW-0410">Iron transport</keyword>
<evidence type="ECO:0000256" key="9">
    <source>
        <dbReference type="ARBA" id="ARBA00052482"/>
    </source>
</evidence>
<evidence type="ECO:0000256" key="12">
    <source>
        <dbReference type="ARBA" id="ARBA00070305"/>
    </source>
</evidence>
<dbReference type="GO" id="GO:0005524">
    <property type="term" value="F:ATP binding"/>
    <property type="evidence" value="ECO:0007669"/>
    <property type="project" value="UniProtKB-KW"/>
</dbReference>
<dbReference type="Gene3D" id="2.40.50.140">
    <property type="entry name" value="Nucleic acid-binding proteins"/>
    <property type="match status" value="1"/>
</dbReference>
<dbReference type="InterPro" id="IPR027417">
    <property type="entry name" value="P-loop_NTPase"/>
</dbReference>
<proteinExistence type="predicted"/>
<dbReference type="SUPFAM" id="SSF52540">
    <property type="entry name" value="P-loop containing nucleoside triphosphate hydrolases"/>
    <property type="match status" value="1"/>
</dbReference>
<dbReference type="FunFam" id="3.40.50.300:FF:000425">
    <property type="entry name" value="Probable ABC transporter, ATP-binding subunit"/>
    <property type="match status" value="1"/>
</dbReference>
<dbReference type="GO" id="GO:0015418">
    <property type="term" value="F:ABC-type quaternary ammonium compound transporting activity"/>
    <property type="evidence" value="ECO:0007669"/>
    <property type="project" value="UniProtKB-EC"/>
</dbReference>
<comment type="subunit">
    <text evidence="10">The complex is composed of two ATP-binding proteins (OpuCA), two transmembrane proteins (OpuCB and OpuCD) and a solute-binding protein (OpuCC).</text>
</comment>
<gene>
    <name evidence="14" type="ORF">CD039_10115</name>
</gene>
<dbReference type="RefSeq" id="WP_103372212.1">
    <property type="nucleotide sequence ID" value="NZ_VEMN01000002.1"/>
</dbReference>
<evidence type="ECO:0000256" key="7">
    <source>
        <dbReference type="ARBA" id="ARBA00023065"/>
    </source>
</evidence>
<evidence type="ECO:0000256" key="2">
    <source>
        <dbReference type="ARBA" id="ARBA00022475"/>
    </source>
</evidence>
<dbReference type="AlphaFoldDB" id="A0A2K4FAW8"/>
<dbReference type="InterPro" id="IPR012340">
    <property type="entry name" value="NA-bd_OB-fold"/>
</dbReference>
<dbReference type="SUPFAM" id="SSF50331">
    <property type="entry name" value="MOP-like"/>
    <property type="match status" value="1"/>
</dbReference>
<keyword evidence="8" id="KW-0472">Membrane</keyword>
<dbReference type="InterPro" id="IPR013611">
    <property type="entry name" value="Transp-assoc_OB_typ2"/>
</dbReference>
<evidence type="ECO:0000256" key="10">
    <source>
        <dbReference type="ARBA" id="ARBA00063934"/>
    </source>
</evidence>
<keyword evidence="4" id="KW-0547">Nucleotide-binding</keyword>
<evidence type="ECO:0000256" key="8">
    <source>
        <dbReference type="ARBA" id="ARBA00023136"/>
    </source>
</evidence>
<dbReference type="Gene3D" id="3.40.50.300">
    <property type="entry name" value="P-loop containing nucleotide triphosphate hydrolases"/>
    <property type="match status" value="1"/>
</dbReference>
<evidence type="ECO:0000259" key="13">
    <source>
        <dbReference type="PROSITE" id="PS50893"/>
    </source>
</evidence>
<dbReference type="PANTHER" id="PTHR42781">
    <property type="entry name" value="SPERMIDINE/PUTRESCINE IMPORT ATP-BINDING PROTEIN POTA"/>
    <property type="match status" value="1"/>
</dbReference>
<reference evidence="14 15" key="1">
    <citation type="submission" date="2017-08" db="EMBL/GenBank/DDBJ databases">
        <title>Draft genome sequences of 64 type strains of genus Staph aureus.</title>
        <authorList>
            <person name="Cole K."/>
            <person name="Golubchik T."/>
            <person name="Russell J."/>
            <person name="Foster D."/>
            <person name="Llewelyn M."/>
            <person name="Wilson D."/>
            <person name="Crook D."/>
            <person name="Paul J."/>
        </authorList>
    </citation>
    <scope>NUCLEOTIDE SEQUENCE [LARGE SCALE GENOMIC DNA]</scope>
    <source>
        <strain evidence="14 15">DSM 29875</strain>
    </source>
</reference>
<dbReference type="GO" id="GO:0043190">
    <property type="term" value="C:ATP-binding cassette (ABC) transporter complex"/>
    <property type="evidence" value="ECO:0007669"/>
    <property type="project" value="InterPro"/>
</dbReference>
<dbReference type="InterPro" id="IPR015853">
    <property type="entry name" value="ABC_transpr_FbpC"/>
</dbReference>
<keyword evidence="6" id="KW-0408">Iron</keyword>
<evidence type="ECO:0000313" key="14">
    <source>
        <dbReference type="EMBL" id="POA08426.1"/>
    </source>
</evidence>
<protein>
    <recommendedName>
        <fullName evidence="12">Carnitine transport ATP-binding protein OpuCA</fullName>
        <ecNumber evidence="11">7.6.2.9</ecNumber>
    </recommendedName>
</protein>
<dbReference type="EC" id="7.6.2.9" evidence="11"/>
<organism evidence="14 15">
    <name type="scientific">Staphylococcus argensis</name>
    <dbReference type="NCBI Taxonomy" id="1607738"/>
    <lineage>
        <taxon>Bacteria</taxon>
        <taxon>Bacillati</taxon>
        <taxon>Bacillota</taxon>
        <taxon>Bacilli</taxon>
        <taxon>Bacillales</taxon>
        <taxon>Staphylococcaceae</taxon>
        <taxon>Staphylococcus</taxon>
    </lineage>
</organism>
<dbReference type="Gene3D" id="2.40.50.100">
    <property type="match status" value="1"/>
</dbReference>
<evidence type="ECO:0000256" key="6">
    <source>
        <dbReference type="ARBA" id="ARBA00023004"/>
    </source>
</evidence>
<dbReference type="GO" id="GO:0015408">
    <property type="term" value="F:ABC-type ferric iron transporter activity"/>
    <property type="evidence" value="ECO:0007669"/>
    <property type="project" value="InterPro"/>
</dbReference>
<dbReference type="PROSITE" id="PS00211">
    <property type="entry name" value="ABC_TRANSPORTER_1"/>
    <property type="match status" value="1"/>
</dbReference>
<dbReference type="InterPro" id="IPR003593">
    <property type="entry name" value="AAA+_ATPase"/>
</dbReference>
<feature type="domain" description="ABC transporter" evidence="13">
    <location>
        <begin position="6"/>
        <end position="236"/>
    </location>
</feature>
<name>A0A2K4FAW8_9STAP</name>
<dbReference type="SMART" id="SM00382">
    <property type="entry name" value="AAA"/>
    <property type="match status" value="1"/>
</dbReference>
<evidence type="ECO:0000313" key="15">
    <source>
        <dbReference type="Proteomes" id="UP000242712"/>
    </source>
</evidence>